<dbReference type="Pfam" id="PF00027">
    <property type="entry name" value="cNMP_binding"/>
    <property type="match status" value="1"/>
</dbReference>
<reference evidence="3" key="1">
    <citation type="journal article" date="2019" name="Int. J. Syst. Evol. Microbiol.">
        <title>The Global Catalogue of Microorganisms (GCM) 10K type strain sequencing project: providing services to taxonomists for standard genome sequencing and annotation.</title>
        <authorList>
            <consortium name="The Broad Institute Genomics Platform"/>
            <consortium name="The Broad Institute Genome Sequencing Center for Infectious Disease"/>
            <person name="Wu L."/>
            <person name="Ma J."/>
        </authorList>
    </citation>
    <scope>NUCLEOTIDE SEQUENCE [LARGE SCALE GENOMIC DNA]</scope>
    <source>
        <strain evidence="3">KCTC 42423</strain>
    </source>
</reference>
<gene>
    <name evidence="2" type="ORF">ACFSTE_03015</name>
</gene>
<feature type="domain" description="Cyclic nucleotide-binding" evidence="1">
    <location>
        <begin position="11"/>
        <end position="113"/>
    </location>
</feature>
<dbReference type="Proteomes" id="UP001597459">
    <property type="component" value="Unassembled WGS sequence"/>
</dbReference>
<protein>
    <submittedName>
        <fullName evidence="2">Crp/Fnr family transcriptional regulator</fullName>
    </submittedName>
</protein>
<comment type="caution">
    <text evidence="2">The sequence shown here is derived from an EMBL/GenBank/DDBJ whole genome shotgun (WGS) entry which is preliminary data.</text>
</comment>
<keyword evidence="3" id="KW-1185">Reference proteome</keyword>
<proteinExistence type="predicted"/>
<dbReference type="CDD" id="cd00038">
    <property type="entry name" value="CAP_ED"/>
    <property type="match status" value="1"/>
</dbReference>
<accession>A0ABW5N5E2</accession>
<sequence>MDFIQASITDMYSSLDHKTYIDWENNSKLVSYKKGTTIIEEGQQRHKLFYLVKGSLKAYYYYKDRKIIDWFAFENEFITSSTSYFTDEPSLHIIQAMEDCVLLETDKSKVEMLCKKHHDFEHLFRIVLSRVIVQFRHRIVSLQFKTGYQRYRSLIEQYPKIELSAPLGDIASFLGITQETLSRIRGSKAI</sequence>
<dbReference type="PROSITE" id="PS50042">
    <property type="entry name" value="CNMP_BINDING_3"/>
    <property type="match status" value="1"/>
</dbReference>
<dbReference type="InterPro" id="IPR018490">
    <property type="entry name" value="cNMP-bd_dom_sf"/>
</dbReference>
<evidence type="ECO:0000259" key="1">
    <source>
        <dbReference type="PROSITE" id="PS50042"/>
    </source>
</evidence>
<dbReference type="InterPro" id="IPR000595">
    <property type="entry name" value="cNMP-bd_dom"/>
</dbReference>
<dbReference type="InterPro" id="IPR014710">
    <property type="entry name" value="RmlC-like_jellyroll"/>
</dbReference>
<dbReference type="SUPFAM" id="SSF51206">
    <property type="entry name" value="cAMP-binding domain-like"/>
    <property type="match status" value="1"/>
</dbReference>
<evidence type="ECO:0000313" key="2">
    <source>
        <dbReference type="EMBL" id="MFD2589785.1"/>
    </source>
</evidence>
<dbReference type="EMBL" id="JBHULX010000002">
    <property type="protein sequence ID" value="MFD2589785.1"/>
    <property type="molecule type" value="Genomic_DNA"/>
</dbReference>
<evidence type="ECO:0000313" key="3">
    <source>
        <dbReference type="Proteomes" id="UP001597459"/>
    </source>
</evidence>
<dbReference type="Gene3D" id="2.60.120.10">
    <property type="entry name" value="Jelly Rolls"/>
    <property type="match status" value="1"/>
</dbReference>
<name>A0ABW5N5E2_9FLAO</name>
<organism evidence="2 3">
    <name type="scientific">Aquimarina hainanensis</name>
    <dbReference type="NCBI Taxonomy" id="1578017"/>
    <lineage>
        <taxon>Bacteria</taxon>
        <taxon>Pseudomonadati</taxon>
        <taxon>Bacteroidota</taxon>
        <taxon>Flavobacteriia</taxon>
        <taxon>Flavobacteriales</taxon>
        <taxon>Flavobacteriaceae</taxon>
        <taxon>Aquimarina</taxon>
    </lineage>
</organism>
<dbReference type="RefSeq" id="WP_176029331.1">
    <property type="nucleotide sequence ID" value="NZ_JBHSJV010000001.1"/>
</dbReference>